<reference evidence="8 9" key="1">
    <citation type="submission" date="2018-11" db="EMBL/GenBank/DDBJ databases">
        <title>Sequencing the genomes of 1000 actinobacteria strains.</title>
        <authorList>
            <person name="Klenk H.-P."/>
        </authorList>
    </citation>
    <scope>NUCLEOTIDE SEQUENCE [LARGE SCALE GENOMIC DNA]</scope>
    <source>
        <strain evidence="8 9">DSM 44254</strain>
    </source>
</reference>
<dbReference type="EMBL" id="RJKE01000001">
    <property type="protein sequence ID" value="ROO88136.1"/>
    <property type="molecule type" value="Genomic_DNA"/>
</dbReference>
<dbReference type="InterPro" id="IPR011251">
    <property type="entry name" value="Luciferase-like_dom"/>
</dbReference>
<keyword evidence="4 8" id="KW-0503">Monooxygenase</keyword>
<protein>
    <submittedName>
        <fullName evidence="8">Dimethylsulfide monooxygenase large subunit</fullName>
    </submittedName>
</protein>
<keyword evidence="9" id="KW-1185">Reference proteome</keyword>
<feature type="binding site" evidence="6">
    <location>
        <position position="158"/>
    </location>
    <ligand>
        <name>FMN</name>
        <dbReference type="ChEBI" id="CHEBI:58210"/>
    </ligand>
</feature>
<dbReference type="PANTHER" id="PTHR30011:SF16">
    <property type="entry name" value="C2H2 FINGER DOMAIN TRANSCRIPTION FACTOR (EUROFUNG)-RELATED"/>
    <property type="match status" value="1"/>
</dbReference>
<dbReference type="InterPro" id="IPR036661">
    <property type="entry name" value="Luciferase-like_sf"/>
</dbReference>
<dbReference type="OrthoDB" id="8320141at2"/>
<dbReference type="AlphaFoldDB" id="A0A3N1D3R7"/>
<evidence type="ECO:0000256" key="6">
    <source>
        <dbReference type="PIRSR" id="PIRSR000337-1"/>
    </source>
</evidence>
<dbReference type="InterPro" id="IPR016215">
    <property type="entry name" value="NTA_MOA"/>
</dbReference>
<proteinExistence type="inferred from homology"/>
<sequence>MSKRIRLNGLRQSTVGHTAIGLWRHPDSRAHEYRELAHWTEVARILERGTFDTLFVADALGPLDTYQGKVDVALRDGVQTPTDDPLLPISAMAAVTEHLGFAVTVSTTYEQPYGFARKMTTLDHLTKGRIGWNIVTSALESAARNLGLDRQIPHDERYAQAEEFMEVVYKLWEGSWRDDAVVRSVEDGVFVDPSRVRPVRHEGEYYKVRDIALSEPSVQRTPVLFQAGTSRAGSAFAGRHAEGVFLSTYETAGARRLVTQVKDAARAAGRDPESLKFFPITTVVVAETDAEARAKYADYASYASWEGSLARWSALMQIDLSALDPDKPLEYVDTDGIRGMVELFTTLDPTRTWTPRAIGEFVGVGGGGPVLVGSPATVADELERWMDDADVDGFNIADPVAPAGHRDFVDLVVPELRRRGRVWSEYEGETLRERFTGAARVREDHPAHVHKWAE</sequence>
<dbReference type="RefSeq" id="WP_123667405.1">
    <property type="nucleotide sequence ID" value="NZ_RJKE01000001.1"/>
</dbReference>
<feature type="binding site" evidence="6">
    <location>
        <position position="230"/>
    </location>
    <ligand>
        <name>FMN</name>
        <dbReference type="ChEBI" id="CHEBI:58210"/>
    </ligand>
</feature>
<dbReference type="Pfam" id="PF00296">
    <property type="entry name" value="Bac_luciferase"/>
    <property type="match status" value="1"/>
</dbReference>
<comment type="similarity">
    <text evidence="5">Belongs to the NtaA/SnaA/DszA monooxygenase family.</text>
</comment>
<dbReference type="GO" id="GO:0004497">
    <property type="term" value="F:monooxygenase activity"/>
    <property type="evidence" value="ECO:0007669"/>
    <property type="project" value="UniProtKB-KW"/>
</dbReference>
<feature type="domain" description="Luciferase-like" evidence="7">
    <location>
        <begin position="28"/>
        <end position="384"/>
    </location>
</feature>
<evidence type="ECO:0000313" key="9">
    <source>
        <dbReference type="Proteomes" id="UP000272400"/>
    </source>
</evidence>
<feature type="binding site" evidence="6">
    <location>
        <position position="154"/>
    </location>
    <ligand>
        <name>FMN</name>
        <dbReference type="ChEBI" id="CHEBI:58210"/>
    </ligand>
</feature>
<organism evidence="8 9">
    <name type="scientific">Actinocorallia herbida</name>
    <dbReference type="NCBI Taxonomy" id="58109"/>
    <lineage>
        <taxon>Bacteria</taxon>
        <taxon>Bacillati</taxon>
        <taxon>Actinomycetota</taxon>
        <taxon>Actinomycetes</taxon>
        <taxon>Streptosporangiales</taxon>
        <taxon>Thermomonosporaceae</taxon>
        <taxon>Actinocorallia</taxon>
    </lineage>
</organism>
<feature type="binding site" evidence="6">
    <location>
        <position position="104"/>
    </location>
    <ligand>
        <name>FMN</name>
        <dbReference type="ChEBI" id="CHEBI:58210"/>
    </ligand>
</feature>
<dbReference type="InterPro" id="IPR051260">
    <property type="entry name" value="Diverse_substr_monoxygenases"/>
</dbReference>
<dbReference type="PANTHER" id="PTHR30011">
    <property type="entry name" value="ALKANESULFONATE MONOOXYGENASE-RELATED"/>
    <property type="match status" value="1"/>
</dbReference>
<dbReference type="GO" id="GO:0016705">
    <property type="term" value="F:oxidoreductase activity, acting on paired donors, with incorporation or reduction of molecular oxygen"/>
    <property type="evidence" value="ECO:0007669"/>
    <property type="project" value="InterPro"/>
</dbReference>
<dbReference type="Gene3D" id="3.20.20.30">
    <property type="entry name" value="Luciferase-like domain"/>
    <property type="match status" value="1"/>
</dbReference>
<dbReference type="PIRSF" id="PIRSF000337">
    <property type="entry name" value="NTA_MOA"/>
    <property type="match status" value="1"/>
</dbReference>
<dbReference type="SUPFAM" id="SSF51679">
    <property type="entry name" value="Bacterial luciferase-like"/>
    <property type="match status" value="1"/>
</dbReference>
<evidence type="ECO:0000259" key="7">
    <source>
        <dbReference type="Pfam" id="PF00296"/>
    </source>
</evidence>
<feature type="binding site" evidence="6">
    <location>
        <position position="58"/>
    </location>
    <ligand>
        <name>FMN</name>
        <dbReference type="ChEBI" id="CHEBI:58210"/>
    </ligand>
</feature>
<evidence type="ECO:0000256" key="5">
    <source>
        <dbReference type="ARBA" id="ARBA00033748"/>
    </source>
</evidence>
<gene>
    <name evidence="8" type="ORF">EDD29_5796</name>
</gene>
<evidence type="ECO:0000256" key="3">
    <source>
        <dbReference type="ARBA" id="ARBA00023002"/>
    </source>
</evidence>
<comment type="caution">
    <text evidence="8">The sequence shown here is derived from an EMBL/GenBank/DDBJ whole genome shotgun (WGS) entry which is preliminary data.</text>
</comment>
<evidence type="ECO:0000256" key="1">
    <source>
        <dbReference type="ARBA" id="ARBA00022630"/>
    </source>
</evidence>
<keyword evidence="1 6" id="KW-0285">Flavoprotein</keyword>
<evidence type="ECO:0000256" key="4">
    <source>
        <dbReference type="ARBA" id="ARBA00023033"/>
    </source>
</evidence>
<dbReference type="Proteomes" id="UP000272400">
    <property type="component" value="Unassembled WGS sequence"/>
</dbReference>
<evidence type="ECO:0000313" key="8">
    <source>
        <dbReference type="EMBL" id="ROO88136.1"/>
    </source>
</evidence>
<keyword evidence="2 6" id="KW-0288">FMN</keyword>
<name>A0A3N1D3R7_9ACTN</name>
<keyword evidence="3" id="KW-0560">Oxidoreductase</keyword>
<evidence type="ECO:0000256" key="2">
    <source>
        <dbReference type="ARBA" id="ARBA00022643"/>
    </source>
</evidence>
<dbReference type="NCBIfam" id="TIGR03860">
    <property type="entry name" value="FMN_nitrolo"/>
    <property type="match status" value="1"/>
</dbReference>
<accession>A0A3N1D3R7</accession>